<gene>
    <name evidence="1" type="ORF">EVOR1521_LOCUS25359</name>
</gene>
<comment type="caution">
    <text evidence="1">The sequence shown here is derived from an EMBL/GenBank/DDBJ whole genome shotgun (WGS) entry which is preliminary data.</text>
</comment>
<proteinExistence type="predicted"/>
<accession>A0AA36JB87</accession>
<sequence length="610" mass="67193">MSAQPMGEPTPPPERRSFFVFRRNRQAEHDCHVAQVAQVRREHPLGANSFLAKAGEHMPLIADGLVCLHKYRGQTEAEERARAFSLQKHLSKDGALVKLAELLPGSNLIASAVLDLQGHHKEAQECLDLLQNWRNFGSADGALTKVAEMLPGVDVIAFGVHVNAGNFAHALRSIAKTRWTDVTGDATITFDLRSLAELAIKDLQVSNCEVLPVASFMYGGLLDMAINLIEVNSIGQSRSRFRWRRVKRVEAASSKRRNPMSWAKDRLVASCNDTLSGLQDTVLEMVPHMVECGVTVANRVLRRRRRESWLYWLMLPKALPKPPPQLDEELQLSILRITAAHRTAAPPQPVGAQAAAIRPGRLDCAAACTLCLGCGLHSAGLACLSGCFLGAAELGRCLRRRFAPILNRWNAQAWSNATKEPNEVFRRRSSESSAEPLRLRLPLCVVAELEGEQAERVVASLCDYVWKEVPLAKLLGRTGLSQLTGLLASCVGCPVVPVVVDLEVSEGLYSVGGETLWLPSFPLALILKCHLERRPFVSSVQVAVTDEIVDQILDVVQTELRSLDLRALDPRLAGFVEPINLQLQAMLSWPHATTLRLDLQGIKVHLRLPA</sequence>
<reference evidence="1" key="1">
    <citation type="submission" date="2023-08" db="EMBL/GenBank/DDBJ databases">
        <authorList>
            <person name="Chen Y."/>
            <person name="Shah S."/>
            <person name="Dougan E. K."/>
            <person name="Thang M."/>
            <person name="Chan C."/>
        </authorList>
    </citation>
    <scope>NUCLEOTIDE SEQUENCE</scope>
</reference>
<protein>
    <submittedName>
        <fullName evidence="1">Uncharacterized protein</fullName>
    </submittedName>
</protein>
<dbReference type="EMBL" id="CAUJNA010003452">
    <property type="protein sequence ID" value="CAJ1402477.1"/>
    <property type="molecule type" value="Genomic_DNA"/>
</dbReference>
<keyword evidence="2" id="KW-1185">Reference proteome</keyword>
<evidence type="ECO:0000313" key="2">
    <source>
        <dbReference type="Proteomes" id="UP001178507"/>
    </source>
</evidence>
<dbReference type="Proteomes" id="UP001178507">
    <property type="component" value="Unassembled WGS sequence"/>
</dbReference>
<organism evidence="1 2">
    <name type="scientific">Effrenium voratum</name>
    <dbReference type="NCBI Taxonomy" id="2562239"/>
    <lineage>
        <taxon>Eukaryota</taxon>
        <taxon>Sar</taxon>
        <taxon>Alveolata</taxon>
        <taxon>Dinophyceae</taxon>
        <taxon>Suessiales</taxon>
        <taxon>Symbiodiniaceae</taxon>
        <taxon>Effrenium</taxon>
    </lineage>
</organism>
<evidence type="ECO:0000313" key="1">
    <source>
        <dbReference type="EMBL" id="CAJ1402477.1"/>
    </source>
</evidence>
<name>A0AA36JB87_9DINO</name>
<dbReference type="AlphaFoldDB" id="A0AA36JB87"/>